<dbReference type="InParanoid" id="A0A397QTN4"/>
<dbReference type="Proteomes" id="UP000266506">
    <property type="component" value="Unassembled WGS sequence"/>
</dbReference>
<dbReference type="Gene3D" id="3.30.930.10">
    <property type="entry name" value="Bira Bifunctional Protein, Domain 2"/>
    <property type="match status" value="1"/>
</dbReference>
<reference evidence="3 4" key="1">
    <citation type="submission" date="2018-08" db="EMBL/GenBank/DDBJ databases">
        <title>Genomic Encyclopedia of Archaeal and Bacterial Type Strains, Phase II (KMG-II): from individual species to whole genera.</title>
        <authorList>
            <person name="Goeker M."/>
        </authorList>
    </citation>
    <scope>NUCLEOTIDE SEQUENCE [LARGE SCALE GENOMIC DNA]</scope>
    <source>
        <strain evidence="3 4">ATCC 27112</strain>
    </source>
</reference>
<dbReference type="EMBL" id="QXEV01000028">
    <property type="protein sequence ID" value="RIA64950.1"/>
    <property type="molecule type" value="Genomic_DNA"/>
</dbReference>
<dbReference type="FunCoup" id="A0A397QTN4">
    <property type="interactions" value="280"/>
</dbReference>
<evidence type="ECO:0000259" key="2">
    <source>
        <dbReference type="PROSITE" id="PS51733"/>
    </source>
</evidence>
<accession>A0A397QTN4</accession>
<dbReference type="SUPFAM" id="SSF55681">
    <property type="entry name" value="Class II aaRS and biotin synthetases"/>
    <property type="match status" value="1"/>
</dbReference>
<dbReference type="InterPro" id="IPR004143">
    <property type="entry name" value="BPL_LPL_catalytic"/>
</dbReference>
<keyword evidence="4" id="KW-1185">Reference proteome</keyword>
<dbReference type="CDD" id="cd16442">
    <property type="entry name" value="BPL"/>
    <property type="match status" value="1"/>
</dbReference>
<proteinExistence type="predicted"/>
<keyword evidence="1 3" id="KW-0436">Ligase</keyword>
<dbReference type="GO" id="GO:0005737">
    <property type="term" value="C:cytoplasm"/>
    <property type="evidence" value="ECO:0007669"/>
    <property type="project" value="TreeGrafter"/>
</dbReference>
<dbReference type="InterPro" id="IPR004408">
    <property type="entry name" value="Biotin_CoA_COase_ligase"/>
</dbReference>
<dbReference type="Pfam" id="PF03099">
    <property type="entry name" value="BPL_LplA_LipB"/>
    <property type="match status" value="1"/>
</dbReference>
<dbReference type="AlphaFoldDB" id="A0A397QTN4"/>
<dbReference type="InterPro" id="IPR045864">
    <property type="entry name" value="aa-tRNA-synth_II/BPL/LPL"/>
</dbReference>
<gene>
    <name evidence="3" type="ORF">EI71_01730</name>
</gene>
<dbReference type="PROSITE" id="PS51733">
    <property type="entry name" value="BPL_LPL_CATALYTIC"/>
    <property type="match status" value="1"/>
</dbReference>
<dbReference type="PANTHER" id="PTHR12835">
    <property type="entry name" value="BIOTIN PROTEIN LIGASE"/>
    <property type="match status" value="1"/>
</dbReference>
<dbReference type="OrthoDB" id="9807064at2"/>
<evidence type="ECO:0000313" key="3">
    <source>
        <dbReference type="EMBL" id="RIA64950.1"/>
    </source>
</evidence>
<dbReference type="GO" id="GO:0004077">
    <property type="term" value="F:biotin--[biotin carboxyl-carrier protein] ligase activity"/>
    <property type="evidence" value="ECO:0007669"/>
    <property type="project" value="InterPro"/>
</dbReference>
<sequence>MIIKKLNWEYESKYSFYLVDEIESTNTYLKENAKDYNDKTVLIAQRQTKGRGRYNRVWVSEDDCIFSILLKKNGAYHLTAPLALCLALAGFGYDTGIKWPNDIYLQNKKLAGILIEDVYQESFSSAIIGIGLNMSDKMEFNAIGLNTKLSKYEIIDAVMNKLSELNKMDIKDVIELYRKKSIVIGKMVSYHDKLYKAIGVDQNGHLILNNDSTTIHVSSDEIDIKESIR</sequence>
<name>A0A397QTN4_9MOLU</name>
<protein>
    <submittedName>
        <fullName evidence="3">BirA family biotin operon repressor/biotin-[acetyl-CoA-carboxylase] ligase</fullName>
    </submittedName>
</protein>
<dbReference type="NCBIfam" id="TIGR00121">
    <property type="entry name" value="birA_ligase"/>
    <property type="match status" value="1"/>
</dbReference>
<organism evidence="3 4">
    <name type="scientific">Anaeroplasma bactoclasticum</name>
    <dbReference type="NCBI Taxonomy" id="2088"/>
    <lineage>
        <taxon>Bacteria</taxon>
        <taxon>Bacillati</taxon>
        <taxon>Mycoplasmatota</taxon>
        <taxon>Mollicutes</taxon>
        <taxon>Anaeroplasmatales</taxon>
        <taxon>Anaeroplasmataceae</taxon>
        <taxon>Anaeroplasma</taxon>
    </lineage>
</organism>
<dbReference type="PANTHER" id="PTHR12835:SF5">
    <property type="entry name" value="BIOTIN--PROTEIN LIGASE"/>
    <property type="match status" value="1"/>
</dbReference>
<evidence type="ECO:0000256" key="1">
    <source>
        <dbReference type="ARBA" id="ARBA00022598"/>
    </source>
</evidence>
<feature type="domain" description="BPL/LPL catalytic" evidence="2">
    <location>
        <begin position="1"/>
        <end position="178"/>
    </location>
</feature>
<dbReference type="RefSeq" id="WP_119016809.1">
    <property type="nucleotide sequence ID" value="NZ_QXEV01000028.1"/>
</dbReference>
<evidence type="ECO:0000313" key="4">
    <source>
        <dbReference type="Proteomes" id="UP000266506"/>
    </source>
</evidence>
<comment type="caution">
    <text evidence="3">The sequence shown here is derived from an EMBL/GenBank/DDBJ whole genome shotgun (WGS) entry which is preliminary data.</text>
</comment>